<accession>A0A0E9T8K3</accession>
<reference evidence="1" key="1">
    <citation type="submission" date="2014-11" db="EMBL/GenBank/DDBJ databases">
        <authorList>
            <person name="Amaro Gonzalez C."/>
        </authorList>
    </citation>
    <scope>NUCLEOTIDE SEQUENCE</scope>
</reference>
<protein>
    <submittedName>
        <fullName evidence="1">Uncharacterized protein</fullName>
    </submittedName>
</protein>
<sequence>MTSFIQFYHFFSH</sequence>
<proteinExistence type="predicted"/>
<evidence type="ECO:0000313" key="1">
    <source>
        <dbReference type="EMBL" id="JAH49083.1"/>
    </source>
</evidence>
<name>A0A0E9T8K3_ANGAN</name>
<dbReference type="EMBL" id="GBXM01059494">
    <property type="protein sequence ID" value="JAH49083.1"/>
    <property type="molecule type" value="Transcribed_RNA"/>
</dbReference>
<organism evidence="1">
    <name type="scientific">Anguilla anguilla</name>
    <name type="common">European freshwater eel</name>
    <name type="synonym">Muraena anguilla</name>
    <dbReference type="NCBI Taxonomy" id="7936"/>
    <lineage>
        <taxon>Eukaryota</taxon>
        <taxon>Metazoa</taxon>
        <taxon>Chordata</taxon>
        <taxon>Craniata</taxon>
        <taxon>Vertebrata</taxon>
        <taxon>Euteleostomi</taxon>
        <taxon>Actinopterygii</taxon>
        <taxon>Neopterygii</taxon>
        <taxon>Teleostei</taxon>
        <taxon>Anguilliformes</taxon>
        <taxon>Anguillidae</taxon>
        <taxon>Anguilla</taxon>
    </lineage>
</organism>
<reference evidence="1" key="2">
    <citation type="journal article" date="2015" name="Fish Shellfish Immunol.">
        <title>Early steps in the European eel (Anguilla anguilla)-Vibrio vulnificus interaction in the gills: Role of the RtxA13 toxin.</title>
        <authorList>
            <person name="Callol A."/>
            <person name="Pajuelo D."/>
            <person name="Ebbesson L."/>
            <person name="Teles M."/>
            <person name="MacKenzie S."/>
            <person name="Amaro C."/>
        </authorList>
    </citation>
    <scope>NUCLEOTIDE SEQUENCE</scope>
</reference>